<evidence type="ECO:0000256" key="2">
    <source>
        <dbReference type="ARBA" id="ARBA00010701"/>
    </source>
</evidence>
<dbReference type="GO" id="GO:0005615">
    <property type="term" value="C:extracellular space"/>
    <property type="evidence" value="ECO:0007669"/>
    <property type="project" value="TreeGrafter"/>
</dbReference>
<evidence type="ECO:0000313" key="9">
    <source>
        <dbReference type="Proteomes" id="UP001154114"/>
    </source>
</evidence>
<dbReference type="GO" id="GO:0016298">
    <property type="term" value="F:lipase activity"/>
    <property type="evidence" value="ECO:0007669"/>
    <property type="project" value="InterPro"/>
</dbReference>
<dbReference type="CDD" id="cd00707">
    <property type="entry name" value="Pancreat_lipase_like"/>
    <property type="match status" value="1"/>
</dbReference>
<dbReference type="InterPro" id="IPR029058">
    <property type="entry name" value="AB_hydrolase_fold"/>
</dbReference>
<proteinExistence type="inferred from homology"/>
<dbReference type="Proteomes" id="UP001154114">
    <property type="component" value="Chromosome 2"/>
</dbReference>
<keyword evidence="3" id="KW-0964">Secreted</keyword>
<dbReference type="OrthoDB" id="199913at2759"/>
<gene>
    <name evidence="8" type="ORF">CINC_LOCUS5527</name>
</gene>
<feature type="domain" description="Lipase" evidence="7">
    <location>
        <begin position="51"/>
        <end position="314"/>
    </location>
</feature>
<dbReference type="AlphaFoldDB" id="A0A9N8PYK8"/>
<dbReference type="Pfam" id="PF00151">
    <property type="entry name" value="Lipase"/>
    <property type="match status" value="1"/>
</dbReference>
<evidence type="ECO:0000256" key="1">
    <source>
        <dbReference type="ARBA" id="ARBA00004613"/>
    </source>
</evidence>
<dbReference type="InterPro" id="IPR000734">
    <property type="entry name" value="TAG_lipase"/>
</dbReference>
<dbReference type="Gene3D" id="3.40.50.1820">
    <property type="entry name" value="alpha/beta hydrolase"/>
    <property type="match status" value="1"/>
</dbReference>
<dbReference type="PRINTS" id="PR00821">
    <property type="entry name" value="TAGLIPASE"/>
</dbReference>
<evidence type="ECO:0000256" key="5">
    <source>
        <dbReference type="SAM" id="MobiDB-lite"/>
    </source>
</evidence>
<dbReference type="EMBL" id="LR824005">
    <property type="protein sequence ID" value="CAD0194674.1"/>
    <property type="molecule type" value="Genomic_DNA"/>
</dbReference>
<keyword evidence="9" id="KW-1185">Reference proteome</keyword>
<reference evidence="8" key="1">
    <citation type="submission" date="2021-12" db="EMBL/GenBank/DDBJ databases">
        <authorList>
            <person name="King R."/>
        </authorList>
    </citation>
    <scope>NUCLEOTIDE SEQUENCE</scope>
</reference>
<accession>A0A9N8PYK8</accession>
<sequence length="335" mass="36179">MKIVIALAAFVALCSGHALPTVPGDNSHYVEGESRYIWMPDGEGKPVLVDLHEPVDEAQLSERNGANNQYWLYTRSNQNSKQILTHNNINSVRNSNYASNRPIKVIVHGWKDNGDSHVNVVIRQAFLAVQDCNVIVVDWRGVASSLYNTAAKAVPNVGQHIGNFLVWLINNAGGNWNNVHLVGHSLGAHAVGSAGRQAGGRPSRVTGLDPAGPTWGGSNGNTLSRNAGRYVEVIHTDGGMLGIMNQIGDTDFYPNGGKHPQPGCSILSNSCSHARVLDLFASTIRHNRFTARKCANIREAERVNCSGSNLNMGNNILNKSGSGIYALRTGNSWPF</sequence>
<name>A0A9N8PYK8_CHRIL</name>
<dbReference type="PANTHER" id="PTHR11610:SF173">
    <property type="entry name" value="LIPASE DOMAIN-CONTAINING PROTEIN-RELATED"/>
    <property type="match status" value="1"/>
</dbReference>
<feature type="chain" id="PRO_5040460517" description="Lipase domain-containing protein" evidence="6">
    <location>
        <begin position="17"/>
        <end position="335"/>
    </location>
</feature>
<keyword evidence="6" id="KW-0732">Signal</keyword>
<dbReference type="GO" id="GO:0017171">
    <property type="term" value="F:serine hydrolase activity"/>
    <property type="evidence" value="ECO:0007669"/>
    <property type="project" value="TreeGrafter"/>
</dbReference>
<comment type="subcellular location">
    <subcellularLocation>
        <location evidence="1">Secreted</location>
    </subcellularLocation>
</comment>
<dbReference type="PANTHER" id="PTHR11610">
    <property type="entry name" value="LIPASE"/>
    <property type="match status" value="1"/>
</dbReference>
<dbReference type="GO" id="GO:0016042">
    <property type="term" value="P:lipid catabolic process"/>
    <property type="evidence" value="ECO:0007669"/>
    <property type="project" value="TreeGrafter"/>
</dbReference>
<feature type="signal peptide" evidence="6">
    <location>
        <begin position="1"/>
        <end position="16"/>
    </location>
</feature>
<evidence type="ECO:0000256" key="6">
    <source>
        <dbReference type="SAM" id="SignalP"/>
    </source>
</evidence>
<organism evidence="8 9">
    <name type="scientific">Chrysodeixis includens</name>
    <name type="common">Soybean looper</name>
    <name type="synonym">Pseudoplusia includens</name>
    <dbReference type="NCBI Taxonomy" id="689277"/>
    <lineage>
        <taxon>Eukaryota</taxon>
        <taxon>Metazoa</taxon>
        <taxon>Ecdysozoa</taxon>
        <taxon>Arthropoda</taxon>
        <taxon>Hexapoda</taxon>
        <taxon>Insecta</taxon>
        <taxon>Pterygota</taxon>
        <taxon>Neoptera</taxon>
        <taxon>Endopterygota</taxon>
        <taxon>Lepidoptera</taxon>
        <taxon>Glossata</taxon>
        <taxon>Ditrysia</taxon>
        <taxon>Noctuoidea</taxon>
        <taxon>Noctuidae</taxon>
        <taxon>Plusiinae</taxon>
        <taxon>Chrysodeixis</taxon>
    </lineage>
</organism>
<comment type="similarity">
    <text evidence="2 4">Belongs to the AB hydrolase superfamily. Lipase family.</text>
</comment>
<dbReference type="SUPFAM" id="SSF53474">
    <property type="entry name" value="alpha/beta-Hydrolases"/>
    <property type="match status" value="1"/>
</dbReference>
<protein>
    <recommendedName>
        <fullName evidence="7">Lipase domain-containing protein</fullName>
    </recommendedName>
</protein>
<evidence type="ECO:0000256" key="4">
    <source>
        <dbReference type="RuleBase" id="RU004262"/>
    </source>
</evidence>
<feature type="region of interest" description="Disordered" evidence="5">
    <location>
        <begin position="193"/>
        <end position="220"/>
    </location>
</feature>
<dbReference type="InterPro" id="IPR033906">
    <property type="entry name" value="Lipase_N"/>
</dbReference>
<dbReference type="InterPro" id="IPR013818">
    <property type="entry name" value="Lipase"/>
</dbReference>
<evidence type="ECO:0000313" key="8">
    <source>
        <dbReference type="EMBL" id="CAD0194674.1"/>
    </source>
</evidence>
<evidence type="ECO:0000256" key="3">
    <source>
        <dbReference type="ARBA" id="ARBA00022525"/>
    </source>
</evidence>
<evidence type="ECO:0000259" key="7">
    <source>
        <dbReference type="Pfam" id="PF00151"/>
    </source>
</evidence>